<dbReference type="Gene3D" id="3.40.630.30">
    <property type="match status" value="1"/>
</dbReference>
<dbReference type="SUPFAM" id="SSF55811">
    <property type="entry name" value="Nudix"/>
    <property type="match status" value="1"/>
</dbReference>
<dbReference type="Pfam" id="PF00293">
    <property type="entry name" value="NUDIX"/>
    <property type="match status" value="1"/>
</dbReference>
<sequence length="305" mass="34830">MLRKIIRIIDKPLVLKTMKEQKISQYSAVETPALFSGTVDRYKGVTVISSEVDHSGVDIEAKLKASLEEWDATGIRAVWFKVKLEQSHMIPHLVNCGFHYHHALSDTAVLLKWLPSEEECPIPPFCHTMIGVGGIVVDEEDNILTVQEKFQQKKYWKLPGGYVEPGEDLGDAAIREVFEETGIKTEFRSVLGMRHVHGFNFDSSDMYFIVQLAPLNKETVRCEKEILDVKWMPIAEYMEHPQVHALNRSVAAKYLECKEKGVFFGCTERLNPINFKKNLLYFIEFEESMNSSKSSQVENGNESVK</sequence>
<evidence type="ECO:0000256" key="10">
    <source>
        <dbReference type="ARBA" id="ARBA00068898"/>
    </source>
</evidence>
<dbReference type="AlphaFoldDB" id="A0AA88I1G8"/>
<dbReference type="Pfam" id="PF18290">
    <property type="entry name" value="Nudix_hydro"/>
    <property type="match status" value="1"/>
</dbReference>
<name>A0AA88I1G8_ARTSF</name>
<proteinExistence type="inferred from homology"/>
<gene>
    <name evidence="13" type="ORF">QYM36_005561</name>
</gene>
<keyword evidence="14" id="KW-1185">Reference proteome</keyword>
<dbReference type="GO" id="GO:0047631">
    <property type="term" value="F:ADP-ribose diphosphatase activity"/>
    <property type="evidence" value="ECO:0007669"/>
    <property type="project" value="TreeGrafter"/>
</dbReference>
<keyword evidence="6 11" id="KW-0378">Hydrolase</keyword>
<keyword evidence="7" id="KW-0496">Mitochondrion</keyword>
<dbReference type="InterPro" id="IPR000086">
    <property type="entry name" value="NUDIX_hydrolase_dom"/>
</dbReference>
<evidence type="ECO:0000256" key="7">
    <source>
        <dbReference type="ARBA" id="ARBA00023128"/>
    </source>
</evidence>
<reference evidence="13" key="1">
    <citation type="submission" date="2023-07" db="EMBL/GenBank/DDBJ databases">
        <title>Chromosome-level genome assembly of Artemia franciscana.</title>
        <authorList>
            <person name="Jo E."/>
        </authorList>
    </citation>
    <scope>NUCLEOTIDE SEQUENCE</scope>
    <source>
        <tissue evidence="13">Whole body</tissue>
    </source>
</reference>
<dbReference type="GO" id="GO:0051287">
    <property type="term" value="F:NAD binding"/>
    <property type="evidence" value="ECO:0007669"/>
    <property type="project" value="TreeGrafter"/>
</dbReference>
<dbReference type="EMBL" id="JAVRJZ010000009">
    <property type="protein sequence ID" value="KAK2718296.1"/>
    <property type="molecule type" value="Genomic_DNA"/>
</dbReference>
<evidence type="ECO:0000313" key="13">
    <source>
        <dbReference type="EMBL" id="KAK2718296.1"/>
    </source>
</evidence>
<comment type="function">
    <text evidence="9">May contribute to the regulation of cell proliferation.</text>
</comment>
<comment type="similarity">
    <text evidence="4 11">Belongs to the Nudix hydrolase family.</text>
</comment>
<dbReference type="PROSITE" id="PS00893">
    <property type="entry name" value="NUDIX_BOX"/>
    <property type="match status" value="1"/>
</dbReference>
<dbReference type="InterPro" id="IPR040618">
    <property type="entry name" value="Pre-Nudix"/>
</dbReference>
<dbReference type="PRINTS" id="PR01356">
    <property type="entry name" value="GFGPROTEIN"/>
</dbReference>
<dbReference type="PROSITE" id="PS51462">
    <property type="entry name" value="NUDIX"/>
    <property type="match status" value="1"/>
</dbReference>
<protein>
    <recommendedName>
        <fullName evidence="10">Nucleoside diphosphate-linked moiety X motif 6</fullName>
    </recommendedName>
</protein>
<dbReference type="PANTHER" id="PTHR13994:SF13">
    <property type="entry name" value="FI03680P"/>
    <property type="match status" value="1"/>
</dbReference>
<evidence type="ECO:0000259" key="12">
    <source>
        <dbReference type="PROSITE" id="PS51462"/>
    </source>
</evidence>
<dbReference type="InterPro" id="IPR020084">
    <property type="entry name" value="NUDIX_hydrolase_CS"/>
</dbReference>
<dbReference type="GO" id="GO:0005634">
    <property type="term" value="C:nucleus"/>
    <property type="evidence" value="ECO:0007669"/>
    <property type="project" value="UniProtKB-SubCell"/>
</dbReference>
<keyword evidence="5" id="KW-0963">Cytoplasm</keyword>
<dbReference type="CDD" id="cd04670">
    <property type="entry name" value="NUDIX_ASFGF2_Nudt6"/>
    <property type="match status" value="1"/>
</dbReference>
<keyword evidence="8" id="KW-0539">Nucleus</keyword>
<evidence type="ECO:0000256" key="2">
    <source>
        <dbReference type="ARBA" id="ARBA00004173"/>
    </source>
</evidence>
<dbReference type="PANTHER" id="PTHR13994">
    <property type="entry name" value="NUDIX HYDROLASE RELATED"/>
    <property type="match status" value="1"/>
</dbReference>
<dbReference type="Proteomes" id="UP001187531">
    <property type="component" value="Unassembled WGS sequence"/>
</dbReference>
<dbReference type="PRINTS" id="PR00502">
    <property type="entry name" value="NUDIXFAMILY"/>
</dbReference>
<dbReference type="Gene3D" id="3.90.79.10">
    <property type="entry name" value="Nucleoside Triphosphate Pyrophosphohydrolase"/>
    <property type="match status" value="1"/>
</dbReference>
<evidence type="ECO:0000256" key="6">
    <source>
        <dbReference type="ARBA" id="ARBA00022801"/>
    </source>
</evidence>
<dbReference type="InterPro" id="IPR020476">
    <property type="entry name" value="Nudix_hydrolase"/>
</dbReference>
<evidence type="ECO:0000256" key="9">
    <source>
        <dbReference type="ARBA" id="ARBA00057091"/>
    </source>
</evidence>
<organism evidence="13 14">
    <name type="scientific">Artemia franciscana</name>
    <name type="common">Brine shrimp</name>
    <name type="synonym">Artemia sanfranciscana</name>
    <dbReference type="NCBI Taxonomy" id="6661"/>
    <lineage>
        <taxon>Eukaryota</taxon>
        <taxon>Metazoa</taxon>
        <taxon>Ecdysozoa</taxon>
        <taxon>Arthropoda</taxon>
        <taxon>Crustacea</taxon>
        <taxon>Branchiopoda</taxon>
        <taxon>Anostraca</taxon>
        <taxon>Artemiidae</taxon>
        <taxon>Artemia</taxon>
    </lineage>
</organism>
<comment type="subcellular location">
    <subcellularLocation>
        <location evidence="3">Cytoplasm</location>
    </subcellularLocation>
    <subcellularLocation>
        <location evidence="2">Mitochondrion</location>
    </subcellularLocation>
    <subcellularLocation>
        <location evidence="1">Nucleus</location>
    </subcellularLocation>
</comment>
<feature type="domain" description="Nudix hydrolase" evidence="12">
    <location>
        <begin position="127"/>
        <end position="256"/>
    </location>
</feature>
<dbReference type="FunFam" id="3.90.79.10:FF:000027">
    <property type="entry name" value="nucleoside diphosphate-linked moiety X motif 6"/>
    <property type="match status" value="1"/>
</dbReference>
<evidence type="ECO:0000256" key="3">
    <source>
        <dbReference type="ARBA" id="ARBA00004496"/>
    </source>
</evidence>
<evidence type="ECO:0000256" key="11">
    <source>
        <dbReference type="RuleBase" id="RU003476"/>
    </source>
</evidence>
<dbReference type="GO" id="GO:0035529">
    <property type="term" value="F:NADH pyrophosphatase activity"/>
    <property type="evidence" value="ECO:0007669"/>
    <property type="project" value="TreeGrafter"/>
</dbReference>
<evidence type="ECO:0000256" key="1">
    <source>
        <dbReference type="ARBA" id="ARBA00004123"/>
    </source>
</evidence>
<dbReference type="InterPro" id="IPR003293">
    <property type="entry name" value="Nudix_hydrolase6-like"/>
</dbReference>
<evidence type="ECO:0000313" key="14">
    <source>
        <dbReference type="Proteomes" id="UP001187531"/>
    </source>
</evidence>
<accession>A0AA88I1G8</accession>
<evidence type="ECO:0000256" key="8">
    <source>
        <dbReference type="ARBA" id="ARBA00023242"/>
    </source>
</evidence>
<evidence type="ECO:0000256" key="4">
    <source>
        <dbReference type="ARBA" id="ARBA00005582"/>
    </source>
</evidence>
<dbReference type="InterPro" id="IPR015797">
    <property type="entry name" value="NUDIX_hydrolase-like_dom_sf"/>
</dbReference>
<comment type="caution">
    <text evidence="13">The sequence shown here is derived from an EMBL/GenBank/DDBJ whole genome shotgun (WGS) entry which is preliminary data.</text>
</comment>
<evidence type="ECO:0000256" key="5">
    <source>
        <dbReference type="ARBA" id="ARBA00022490"/>
    </source>
</evidence>
<dbReference type="GO" id="GO:0005739">
    <property type="term" value="C:mitochondrion"/>
    <property type="evidence" value="ECO:0007669"/>
    <property type="project" value="UniProtKB-SubCell"/>
</dbReference>